<dbReference type="AlphaFoldDB" id="A0A921B409"/>
<evidence type="ECO:0000256" key="5">
    <source>
        <dbReference type="ARBA" id="ARBA00022842"/>
    </source>
</evidence>
<dbReference type="Pfam" id="PF00719">
    <property type="entry name" value="Pyrophosphatase"/>
    <property type="match status" value="1"/>
</dbReference>
<evidence type="ECO:0000256" key="4">
    <source>
        <dbReference type="ARBA" id="ARBA00022801"/>
    </source>
</evidence>
<organism evidence="6 7">
    <name type="scientific">Lapidilactobacillus dextrinicus</name>
    <dbReference type="NCBI Taxonomy" id="51664"/>
    <lineage>
        <taxon>Bacteria</taxon>
        <taxon>Bacillati</taxon>
        <taxon>Bacillota</taxon>
        <taxon>Bacilli</taxon>
        <taxon>Lactobacillales</taxon>
        <taxon>Lactobacillaceae</taxon>
        <taxon>Lapidilactobacillus</taxon>
    </lineage>
</organism>
<sequence length="108" mass="12523">MKNPMLHVVVDRPIGYFDDKHDPYPINYGYLPNILGGDNEPQDVYIISEEIILPISVFDGKLIAIIHREDDIEDKWVVTTPHESFTAKEIADKVKFMEQYFNSTIELL</sequence>
<dbReference type="SUPFAM" id="SSF50324">
    <property type="entry name" value="Inorganic pyrophosphatase"/>
    <property type="match status" value="1"/>
</dbReference>
<dbReference type="EC" id="3.6.1.1" evidence="2"/>
<protein>
    <recommendedName>
        <fullName evidence="2">inorganic diphosphatase</fullName>
        <ecNumber evidence="2">3.6.1.1</ecNumber>
    </recommendedName>
</protein>
<proteinExistence type="predicted"/>
<evidence type="ECO:0000256" key="1">
    <source>
        <dbReference type="ARBA" id="ARBA00001946"/>
    </source>
</evidence>
<reference evidence="6" key="2">
    <citation type="submission" date="2021-09" db="EMBL/GenBank/DDBJ databases">
        <authorList>
            <person name="Gilroy R."/>
        </authorList>
    </citation>
    <scope>NUCLEOTIDE SEQUENCE</scope>
    <source>
        <strain evidence="6">CHK173-2119</strain>
    </source>
</reference>
<reference evidence="6" key="1">
    <citation type="journal article" date="2021" name="PeerJ">
        <title>Extensive microbial diversity within the chicken gut microbiome revealed by metagenomics and culture.</title>
        <authorList>
            <person name="Gilroy R."/>
            <person name="Ravi A."/>
            <person name="Getino M."/>
            <person name="Pursley I."/>
            <person name="Horton D.L."/>
            <person name="Alikhan N.F."/>
            <person name="Baker D."/>
            <person name="Gharbi K."/>
            <person name="Hall N."/>
            <person name="Watson M."/>
            <person name="Adriaenssens E.M."/>
            <person name="Foster-Nyarko E."/>
            <person name="Jarju S."/>
            <person name="Secka A."/>
            <person name="Antonio M."/>
            <person name="Oren A."/>
            <person name="Chaudhuri R.R."/>
            <person name="La Ragione R."/>
            <person name="Hildebrand F."/>
            <person name="Pallen M.J."/>
        </authorList>
    </citation>
    <scope>NUCLEOTIDE SEQUENCE</scope>
    <source>
        <strain evidence="6">CHK173-2119</strain>
    </source>
</reference>
<evidence type="ECO:0000256" key="2">
    <source>
        <dbReference type="ARBA" id="ARBA00012146"/>
    </source>
</evidence>
<keyword evidence="3" id="KW-0479">Metal-binding</keyword>
<evidence type="ECO:0000313" key="6">
    <source>
        <dbReference type="EMBL" id="HJE15309.1"/>
    </source>
</evidence>
<comment type="caution">
    <text evidence="6">The sequence shown here is derived from an EMBL/GenBank/DDBJ whole genome shotgun (WGS) entry which is preliminary data.</text>
</comment>
<dbReference type="InterPro" id="IPR036649">
    <property type="entry name" value="Pyrophosphatase_sf"/>
</dbReference>
<name>A0A921B409_9LACO</name>
<dbReference type="InterPro" id="IPR008162">
    <property type="entry name" value="Pyrophosphatase"/>
</dbReference>
<keyword evidence="5" id="KW-0460">Magnesium</keyword>
<accession>A0A921B409</accession>
<dbReference type="Gene3D" id="3.90.80.10">
    <property type="entry name" value="Inorganic pyrophosphatase"/>
    <property type="match status" value="1"/>
</dbReference>
<dbReference type="GO" id="GO:0000287">
    <property type="term" value="F:magnesium ion binding"/>
    <property type="evidence" value="ECO:0007669"/>
    <property type="project" value="InterPro"/>
</dbReference>
<dbReference type="GO" id="GO:0005737">
    <property type="term" value="C:cytoplasm"/>
    <property type="evidence" value="ECO:0007669"/>
    <property type="project" value="InterPro"/>
</dbReference>
<keyword evidence="4" id="KW-0378">Hydrolase</keyword>
<dbReference type="Proteomes" id="UP000774947">
    <property type="component" value="Unassembled WGS sequence"/>
</dbReference>
<dbReference type="GO" id="GO:0006796">
    <property type="term" value="P:phosphate-containing compound metabolic process"/>
    <property type="evidence" value="ECO:0007669"/>
    <property type="project" value="InterPro"/>
</dbReference>
<evidence type="ECO:0000256" key="3">
    <source>
        <dbReference type="ARBA" id="ARBA00022723"/>
    </source>
</evidence>
<comment type="cofactor">
    <cofactor evidence="1">
        <name>Mg(2+)</name>
        <dbReference type="ChEBI" id="CHEBI:18420"/>
    </cofactor>
</comment>
<dbReference type="EMBL" id="DYXY01000111">
    <property type="protein sequence ID" value="HJE15309.1"/>
    <property type="molecule type" value="Genomic_DNA"/>
</dbReference>
<dbReference type="GO" id="GO:0004427">
    <property type="term" value="F:inorganic diphosphate phosphatase activity"/>
    <property type="evidence" value="ECO:0007669"/>
    <property type="project" value="UniProtKB-EC"/>
</dbReference>
<gene>
    <name evidence="6" type="ORF">K8W17_04445</name>
</gene>
<evidence type="ECO:0000313" key="7">
    <source>
        <dbReference type="Proteomes" id="UP000774947"/>
    </source>
</evidence>